<organism evidence="2 3">
    <name type="scientific">Prauserella muralis</name>
    <dbReference type="NCBI Taxonomy" id="588067"/>
    <lineage>
        <taxon>Bacteria</taxon>
        <taxon>Bacillati</taxon>
        <taxon>Actinomycetota</taxon>
        <taxon>Actinomycetes</taxon>
        <taxon>Pseudonocardiales</taxon>
        <taxon>Pseudonocardiaceae</taxon>
        <taxon>Prauserella</taxon>
    </lineage>
</organism>
<dbReference type="AlphaFoldDB" id="A0A2V4B177"/>
<gene>
    <name evidence="2" type="ORF">BAY60_16590</name>
</gene>
<dbReference type="EMBL" id="MASW01000002">
    <property type="protein sequence ID" value="PXY27964.1"/>
    <property type="molecule type" value="Genomic_DNA"/>
</dbReference>
<dbReference type="Proteomes" id="UP000249915">
    <property type="component" value="Unassembled WGS sequence"/>
</dbReference>
<keyword evidence="1" id="KW-1133">Transmembrane helix</keyword>
<feature type="transmembrane region" description="Helical" evidence="1">
    <location>
        <begin position="23"/>
        <end position="44"/>
    </location>
</feature>
<evidence type="ECO:0000313" key="2">
    <source>
        <dbReference type="EMBL" id="PXY27964.1"/>
    </source>
</evidence>
<reference evidence="2 3" key="1">
    <citation type="submission" date="2016-07" db="EMBL/GenBank/DDBJ databases">
        <title>Draft genome sequence of Prauserella muralis DSM 45305, isolated from a mould-covered wall in an indoor environment.</title>
        <authorList>
            <person name="Ruckert C."/>
            <person name="Albersmeier A."/>
            <person name="Jiang C.-L."/>
            <person name="Jiang Y."/>
            <person name="Kalinowski J."/>
            <person name="Schneider O."/>
            <person name="Winkler A."/>
            <person name="Zotchev S.B."/>
        </authorList>
    </citation>
    <scope>NUCLEOTIDE SEQUENCE [LARGE SCALE GENOMIC DNA]</scope>
    <source>
        <strain evidence="2 3">DSM 45305</strain>
    </source>
</reference>
<keyword evidence="3" id="KW-1185">Reference proteome</keyword>
<accession>A0A2V4B177</accession>
<protein>
    <submittedName>
        <fullName evidence="2">Uncharacterized protein</fullName>
    </submittedName>
</protein>
<comment type="caution">
    <text evidence="2">The sequence shown here is derived from an EMBL/GenBank/DDBJ whole genome shotgun (WGS) entry which is preliminary data.</text>
</comment>
<proteinExistence type="predicted"/>
<sequence length="210" mass="21499">MSDTAPLRAVRPAPPNRPRGTQWLLRGAGLVAVAVVAGLIWGLLRTSGSGVEGQAEPTVTEDPLTSGAFDYTVVAGPQRSTDCAGNAYGDVADWLASTPCSRLDRALYTTGSGEARALVSVVLVTMPDAGGARQLKAITDTEGTGNINDLVRDGTANLPGAPEVAGGEYASTAEGSEVTIVEAAYFGERAADDTLARIAADALRLSAALR</sequence>
<evidence type="ECO:0000256" key="1">
    <source>
        <dbReference type="SAM" id="Phobius"/>
    </source>
</evidence>
<keyword evidence="1" id="KW-0472">Membrane</keyword>
<name>A0A2V4B177_9PSEU</name>
<evidence type="ECO:0000313" key="3">
    <source>
        <dbReference type="Proteomes" id="UP000249915"/>
    </source>
</evidence>
<keyword evidence="1" id="KW-0812">Transmembrane</keyword>